<dbReference type="SUPFAM" id="SSF51391">
    <property type="entry name" value="Thiamin phosphate synthase"/>
    <property type="match status" value="1"/>
</dbReference>
<organism evidence="3">
    <name type="scientific">Helicobacter baculiformis</name>
    <dbReference type="NCBI Taxonomy" id="427351"/>
    <lineage>
        <taxon>Bacteria</taxon>
        <taxon>Pseudomonadati</taxon>
        <taxon>Campylobacterota</taxon>
        <taxon>Epsilonproteobacteria</taxon>
        <taxon>Campylobacterales</taxon>
        <taxon>Helicobacteraceae</taxon>
        <taxon>Helicobacter</taxon>
    </lineage>
</organism>
<dbReference type="InterPro" id="IPR036206">
    <property type="entry name" value="ThiamineP_synth_sf"/>
</dbReference>
<keyword evidence="4" id="KW-1185">Reference proteome</keyword>
<feature type="domain" description="Thiamine phosphate synthase/TenI" evidence="1">
    <location>
        <begin position="6"/>
        <end position="183"/>
    </location>
</feature>
<dbReference type="RefSeq" id="WP_158653123.1">
    <property type="nucleotide sequence ID" value="NZ_FZMF01000044.1"/>
</dbReference>
<dbReference type="InterPro" id="IPR022998">
    <property type="entry name" value="ThiamineP_synth_TenI"/>
</dbReference>
<reference evidence="2" key="1">
    <citation type="journal article" date="2014" name="Int. J. Syst. Evol. Microbiol.">
        <title>Complete genome of a new Firmicutes species belonging to the dominant human colonic microbiota ('Ruminococcus bicirculans') reveals two chromosomes and a selective capacity to utilize plant glucans.</title>
        <authorList>
            <consortium name="NISC Comparative Sequencing Program"/>
            <person name="Wegmann U."/>
            <person name="Louis P."/>
            <person name="Goesmann A."/>
            <person name="Henrissat B."/>
            <person name="Duncan S.H."/>
            <person name="Flint H.J."/>
        </authorList>
    </citation>
    <scope>NUCLEOTIDE SEQUENCE</scope>
    <source>
        <strain evidence="2">CCUG 53816</strain>
    </source>
</reference>
<evidence type="ECO:0000313" key="4">
    <source>
        <dbReference type="Proteomes" id="UP001595783"/>
    </source>
</evidence>
<dbReference type="CDD" id="cd00564">
    <property type="entry name" value="TMP_TenI"/>
    <property type="match status" value="1"/>
</dbReference>
<dbReference type="Proteomes" id="UP001595783">
    <property type="component" value="Unassembled WGS sequence"/>
</dbReference>
<gene>
    <name evidence="3" type="primary">omp1248</name>
    <name evidence="2" type="ORF">ACFOPX_08175</name>
</gene>
<reference evidence="2" key="4">
    <citation type="submission" date="2024-09" db="EMBL/GenBank/DDBJ databases">
        <authorList>
            <person name="Sun Q."/>
            <person name="Mori K."/>
        </authorList>
    </citation>
    <scope>NUCLEOTIDE SEQUENCE</scope>
    <source>
        <strain evidence="2">CCUG 53816</strain>
    </source>
</reference>
<accession>A0A1M4NGS1</accession>
<dbReference type="EMBL" id="LT633208">
    <property type="protein sequence ID" value="SFZ71428.1"/>
    <property type="molecule type" value="Genomic_DNA"/>
</dbReference>
<evidence type="ECO:0000259" key="1">
    <source>
        <dbReference type="Pfam" id="PF02581"/>
    </source>
</evidence>
<reference evidence="3" key="2">
    <citation type="submission" date="2016-10" db="EMBL/GenBank/DDBJ databases">
        <title>Proteomic and phylogenetic analysis of the outer membrane protein repertoire of gastric Helicobacter species.</title>
        <authorList>
            <person name="Joosten M."/>
        </authorList>
    </citation>
    <scope>NUCLEOTIDE SEQUENCE</scope>
    <source>
        <strain evidence="3">HbacM50</strain>
    </source>
</reference>
<proteinExistence type="predicted"/>
<evidence type="ECO:0000313" key="3">
    <source>
        <dbReference type="EMBL" id="SFZ71428.1"/>
    </source>
</evidence>
<dbReference type="Pfam" id="PF02581">
    <property type="entry name" value="TMP-TENI"/>
    <property type="match status" value="1"/>
</dbReference>
<reference evidence="4" key="3">
    <citation type="journal article" date="2019" name="Int. J. Syst. Evol. Microbiol.">
        <title>The Global Catalogue of Microorganisms (GCM) 10K type strain sequencing project: providing services to taxonomists for standard genome sequencing and annotation.</title>
        <authorList>
            <consortium name="The Broad Institute Genomics Platform"/>
            <consortium name="The Broad Institute Genome Sequencing Center for Infectious Disease"/>
            <person name="Wu L."/>
            <person name="Ma J."/>
        </authorList>
    </citation>
    <scope>NUCLEOTIDE SEQUENCE [LARGE SCALE GENOMIC DNA]</scope>
    <source>
        <strain evidence="4">CCUG 53816</strain>
    </source>
</reference>
<protein>
    <submittedName>
        <fullName evidence="3">OMP1248</fullName>
    </submittedName>
    <submittedName>
        <fullName evidence="2">Thiamine phosphate synthase</fullName>
    </submittedName>
</protein>
<sequence>MNLESYFITPPHFGVLAPLDFKIALSQVLRTHRPTRACLRANQANDTLLTCFVSLCQEFGTMSYLNLTHLQTSIDKALAHGFVGVHAKAHALLELKDIPPNLQSFYSAHSALEVQEALALGAHFVTLSPIFPTPNKPPSLGLDYLEQLNPAYKRHTFALGGIVHVQQCNLLNSKGIKGFAGMRYFL</sequence>
<dbReference type="Gene3D" id="3.20.20.70">
    <property type="entry name" value="Aldolase class I"/>
    <property type="match status" value="1"/>
</dbReference>
<dbReference type="AlphaFoldDB" id="A0A1M4NGS1"/>
<evidence type="ECO:0000313" key="2">
    <source>
        <dbReference type="EMBL" id="MFC3848482.1"/>
    </source>
</evidence>
<dbReference type="InterPro" id="IPR013785">
    <property type="entry name" value="Aldolase_TIM"/>
</dbReference>
<dbReference type="EMBL" id="JBHRZO010000055">
    <property type="protein sequence ID" value="MFC3848482.1"/>
    <property type="molecule type" value="Genomic_DNA"/>
</dbReference>
<name>A0A1M4NGS1_9HELI</name>
<dbReference type="GO" id="GO:0009228">
    <property type="term" value="P:thiamine biosynthetic process"/>
    <property type="evidence" value="ECO:0007669"/>
    <property type="project" value="UniProtKB-KW"/>
</dbReference>
<dbReference type="OrthoDB" id="5347413at2"/>